<protein>
    <recommendedName>
        <fullName evidence="6">Large ribosomal subunit protein uL3</fullName>
    </recommendedName>
    <alternativeName>
        <fullName evidence="7">50S ribosomal protein L3</fullName>
    </alternativeName>
</protein>
<dbReference type="PANTHER" id="PTHR11229:SF16">
    <property type="entry name" value="LARGE RIBOSOMAL SUBUNIT PROTEIN UL3C"/>
    <property type="match status" value="1"/>
</dbReference>
<evidence type="ECO:0000256" key="6">
    <source>
        <dbReference type="ARBA" id="ARBA00035243"/>
    </source>
</evidence>
<sequence>MIEFLCTKIGMDYIYNRKGKYTPVTVVSVYNNYVFKIFKDIKNYFLVISFYNNFKIKLLKQIKVCKFDFIKYCLFDHIPLNILYINQSVKIRGISIGKGFSGVIKRHNFNSNYATHGNSKAHNKPGSIGMCQDPGRVLPGKKMAGRQGSKKIFLKNLKILKIDFFYRLIYLNGPLPGFNKSDFILTYNL</sequence>
<proteinExistence type="inferred from homology"/>
<evidence type="ECO:0000313" key="8">
    <source>
        <dbReference type="EMBL" id="ALP70055.1"/>
    </source>
</evidence>
<dbReference type="GO" id="GO:0005840">
    <property type="term" value="C:ribosome"/>
    <property type="evidence" value="ECO:0007669"/>
    <property type="project" value="UniProtKB-KW"/>
</dbReference>
<keyword evidence="2" id="KW-0699">rRNA-binding</keyword>
<dbReference type="Pfam" id="PF00297">
    <property type="entry name" value="Ribosomal_L3"/>
    <property type="match status" value="1"/>
</dbReference>
<dbReference type="Gene3D" id="2.40.30.10">
    <property type="entry name" value="Translation factors"/>
    <property type="match status" value="1"/>
</dbReference>
<dbReference type="FunFam" id="2.40.30.10:FF:000004">
    <property type="entry name" value="50S ribosomal protein L3"/>
    <property type="match status" value="1"/>
</dbReference>
<reference evidence="9" key="1">
    <citation type="submission" date="2015-11" db="EMBL/GenBank/DDBJ databases">
        <title>Complete genome sequences of the obligate symbionts Candidatus Sulcia muelleri and Candidatus Nasuia deltocephalinicola from the pestiferous leafhopper, Macrosteles quadripunctulatus (Hemiptera: Cicadellidae).</title>
        <authorList>
            <person name="Bennett G.M."/>
            <person name="Abba S."/>
            <person name="Kube M."/>
            <person name="Marzachi C."/>
        </authorList>
    </citation>
    <scope>NUCLEOTIDE SEQUENCE [LARGE SCALE GENOMIC DNA]</scope>
    <source>
        <strain evidence="9">PUNC</strain>
    </source>
</reference>
<dbReference type="PATRIC" id="fig|1160784.3.peg.105"/>
<evidence type="ECO:0000256" key="5">
    <source>
        <dbReference type="ARBA" id="ARBA00023274"/>
    </source>
</evidence>
<comment type="similarity">
    <text evidence="1">Belongs to the universal ribosomal protein uL3 family.</text>
</comment>
<accession>A0A0S2UPE8</accession>
<name>A0A0S2UPE8_9PROT</name>
<dbReference type="InterPro" id="IPR000597">
    <property type="entry name" value="Ribosomal_uL3"/>
</dbReference>
<dbReference type="Proteomes" id="UP000055684">
    <property type="component" value="Chromosome"/>
</dbReference>
<keyword evidence="3" id="KW-0694">RNA-binding</keyword>
<dbReference type="GO" id="GO:0019843">
    <property type="term" value="F:rRNA binding"/>
    <property type="evidence" value="ECO:0007669"/>
    <property type="project" value="UniProtKB-KW"/>
</dbReference>
<dbReference type="InterPro" id="IPR019927">
    <property type="entry name" value="Ribosomal_uL3_bac/org-type"/>
</dbReference>
<reference evidence="8 9" key="2">
    <citation type="journal article" date="2016" name="Genome Announc.">
        <title>Complete Genome Sequences of the Obligate Symbionts 'Candidatus Sulcia muelleri' and 'Ca. Nasuia deltocephalinicola' from the Pestiferous Leafhopper Macrosteles quadripunctulatus (Hemiptera: Cicadellidae).</title>
        <authorList>
            <person name="Bennett G.M."/>
            <person name="Abba S."/>
            <person name="Kube M."/>
            <person name="Marzachi C."/>
        </authorList>
    </citation>
    <scope>NUCLEOTIDE SEQUENCE [LARGE SCALE GENOMIC DNA]</scope>
    <source>
        <strain evidence="8 9">PUNC</strain>
    </source>
</reference>
<dbReference type="GO" id="GO:1990904">
    <property type="term" value="C:ribonucleoprotein complex"/>
    <property type="evidence" value="ECO:0007669"/>
    <property type="project" value="UniProtKB-KW"/>
</dbReference>
<dbReference type="GO" id="GO:0003735">
    <property type="term" value="F:structural constituent of ribosome"/>
    <property type="evidence" value="ECO:0007669"/>
    <property type="project" value="InterPro"/>
</dbReference>
<evidence type="ECO:0000256" key="3">
    <source>
        <dbReference type="ARBA" id="ARBA00022884"/>
    </source>
</evidence>
<evidence type="ECO:0000256" key="1">
    <source>
        <dbReference type="ARBA" id="ARBA00006540"/>
    </source>
</evidence>
<evidence type="ECO:0000256" key="7">
    <source>
        <dbReference type="ARBA" id="ARBA00035457"/>
    </source>
</evidence>
<dbReference type="OrthoDB" id="9806135at2"/>
<keyword evidence="5" id="KW-0687">Ribonucleoprotein</keyword>
<dbReference type="SUPFAM" id="SSF50447">
    <property type="entry name" value="Translation proteins"/>
    <property type="match status" value="1"/>
</dbReference>
<gene>
    <name evidence="8" type="ORF">ASU29_142</name>
</gene>
<dbReference type="AlphaFoldDB" id="A0A0S2UPE8"/>
<dbReference type="GO" id="GO:0006412">
    <property type="term" value="P:translation"/>
    <property type="evidence" value="ECO:0007669"/>
    <property type="project" value="InterPro"/>
</dbReference>
<dbReference type="PANTHER" id="PTHR11229">
    <property type="entry name" value="50S RIBOSOMAL PROTEIN L3"/>
    <property type="match status" value="1"/>
</dbReference>
<evidence type="ECO:0000256" key="4">
    <source>
        <dbReference type="ARBA" id="ARBA00022980"/>
    </source>
</evidence>
<dbReference type="InterPro" id="IPR009000">
    <property type="entry name" value="Transl_B-barrel_sf"/>
</dbReference>
<evidence type="ECO:0000256" key="2">
    <source>
        <dbReference type="ARBA" id="ARBA00022730"/>
    </source>
</evidence>
<dbReference type="EMBL" id="CP013211">
    <property type="protein sequence ID" value="ALP70055.1"/>
    <property type="molecule type" value="Genomic_DNA"/>
</dbReference>
<keyword evidence="4 8" id="KW-0689">Ribosomal protein</keyword>
<evidence type="ECO:0000313" key="9">
    <source>
        <dbReference type="Proteomes" id="UP000055684"/>
    </source>
</evidence>
<organism evidence="8 9">
    <name type="scientific">Candidatus Nasuia deltocephalincola</name>
    <dbReference type="NCBI Taxonomy" id="1160784"/>
    <lineage>
        <taxon>Bacteria</taxon>
        <taxon>Pseudomonadati</taxon>
        <taxon>Pseudomonadota</taxon>
        <taxon>Betaproteobacteria</taxon>
        <taxon>Candidatus Nasuia</taxon>
    </lineage>
</organism>